<dbReference type="GO" id="GO:0004798">
    <property type="term" value="F:dTMP kinase activity"/>
    <property type="evidence" value="ECO:0007669"/>
    <property type="project" value="UniProtKB-UniRule"/>
</dbReference>
<keyword evidence="6 11" id="KW-0547">Nucleotide-binding</keyword>
<feature type="binding site" evidence="11">
    <location>
        <begin position="11"/>
        <end position="18"/>
    </location>
    <ligand>
        <name>ATP</name>
        <dbReference type="ChEBI" id="CHEBI:30616"/>
    </ligand>
</feature>
<dbReference type="GO" id="GO:0006233">
    <property type="term" value="P:dTDP biosynthetic process"/>
    <property type="evidence" value="ECO:0007669"/>
    <property type="project" value="InterPro"/>
</dbReference>
<dbReference type="GO" id="GO:0006235">
    <property type="term" value="P:dTTP biosynthetic process"/>
    <property type="evidence" value="ECO:0007669"/>
    <property type="project" value="UniProtKB-UniRule"/>
</dbReference>
<comment type="similarity">
    <text evidence="1 11">Belongs to the thymidylate kinase family.</text>
</comment>
<dbReference type="AlphaFoldDB" id="A0A6N4TJ26"/>
<evidence type="ECO:0000313" key="13">
    <source>
        <dbReference type="EMBL" id="BBK23226.1"/>
    </source>
</evidence>
<dbReference type="KEGG" id="aarg:Aargi30884_21290"/>
<evidence type="ECO:0000313" key="14">
    <source>
        <dbReference type="Proteomes" id="UP000464754"/>
    </source>
</evidence>
<comment type="catalytic activity">
    <reaction evidence="9 11">
        <text>dTMP + ATP = dTDP + ADP</text>
        <dbReference type="Rhea" id="RHEA:13517"/>
        <dbReference type="ChEBI" id="CHEBI:30616"/>
        <dbReference type="ChEBI" id="CHEBI:58369"/>
        <dbReference type="ChEBI" id="CHEBI:63528"/>
        <dbReference type="ChEBI" id="CHEBI:456216"/>
        <dbReference type="EC" id="2.7.4.9"/>
    </reaction>
</comment>
<keyword evidence="5 11" id="KW-0545">Nucleotide biosynthesis</keyword>
<evidence type="ECO:0000256" key="4">
    <source>
        <dbReference type="ARBA" id="ARBA00022679"/>
    </source>
</evidence>
<evidence type="ECO:0000256" key="3">
    <source>
        <dbReference type="ARBA" id="ARBA00017144"/>
    </source>
</evidence>
<evidence type="ECO:0000256" key="10">
    <source>
        <dbReference type="ARBA" id="ARBA00057735"/>
    </source>
</evidence>
<dbReference type="Gene3D" id="3.40.50.300">
    <property type="entry name" value="P-loop containing nucleotide triphosphate hydrolases"/>
    <property type="match status" value="1"/>
</dbReference>
<evidence type="ECO:0000256" key="9">
    <source>
        <dbReference type="ARBA" id="ARBA00048743"/>
    </source>
</evidence>
<keyword evidence="4 11" id="KW-0808">Transferase</keyword>
<sequence length="212" mass="23728">MNKGLFITFEGNDGSGKTTISKNIYEKLKKMGYPVIYTREPGGIDIAEQIRNVILNPKNTAMDARCEALLYAASRRQHLVEKVLPALDKGQIVLCDRFLDSSLVYQGIARGIGVQEVYDINAFAIEGHLPDATIFLSVDLEVGLSRVSSRGNKDRLDQEGIKFHKKVAQGYDMIKERYKERMHIIDANQTVEEVEASTLKEVLEIMNAHGQG</sequence>
<evidence type="ECO:0000256" key="2">
    <source>
        <dbReference type="ARBA" id="ARBA00012980"/>
    </source>
</evidence>
<evidence type="ECO:0000256" key="7">
    <source>
        <dbReference type="ARBA" id="ARBA00022777"/>
    </source>
</evidence>
<dbReference type="FunFam" id="3.40.50.300:FF:000225">
    <property type="entry name" value="Thymidylate kinase"/>
    <property type="match status" value="1"/>
</dbReference>
<dbReference type="EC" id="2.7.4.9" evidence="2 11"/>
<reference evidence="14" key="1">
    <citation type="submission" date="2019-05" db="EMBL/GenBank/DDBJ databases">
        <title>Complete genome sequencing of Absiella argi strain JCM 30884.</title>
        <authorList>
            <person name="Sakamoto M."/>
            <person name="Murakami T."/>
            <person name="Mori H."/>
        </authorList>
    </citation>
    <scope>NUCLEOTIDE SEQUENCE [LARGE SCALE GENOMIC DNA]</scope>
    <source>
        <strain evidence="14">JCM 30884</strain>
    </source>
</reference>
<keyword evidence="14" id="KW-1185">Reference proteome</keyword>
<dbReference type="NCBIfam" id="TIGR00041">
    <property type="entry name" value="DTMP_kinase"/>
    <property type="match status" value="1"/>
</dbReference>
<dbReference type="RefSeq" id="WP_118277909.1">
    <property type="nucleotide sequence ID" value="NZ_AP019695.1"/>
</dbReference>
<dbReference type="CDD" id="cd01672">
    <property type="entry name" value="TMPK"/>
    <property type="match status" value="1"/>
</dbReference>
<dbReference type="Proteomes" id="UP000464754">
    <property type="component" value="Chromosome"/>
</dbReference>
<keyword evidence="7 11" id="KW-0418">Kinase</keyword>
<evidence type="ECO:0000256" key="11">
    <source>
        <dbReference type="HAMAP-Rule" id="MF_00165"/>
    </source>
</evidence>
<keyword evidence="8 11" id="KW-0067">ATP-binding</keyword>
<dbReference type="GO" id="GO:0006227">
    <property type="term" value="P:dUDP biosynthetic process"/>
    <property type="evidence" value="ECO:0007669"/>
    <property type="project" value="TreeGrafter"/>
</dbReference>
<protein>
    <recommendedName>
        <fullName evidence="3 11">Thymidylate kinase</fullName>
        <ecNumber evidence="2 11">2.7.4.9</ecNumber>
    </recommendedName>
    <alternativeName>
        <fullName evidence="11">dTMP kinase</fullName>
    </alternativeName>
</protein>
<dbReference type="PANTHER" id="PTHR10344">
    <property type="entry name" value="THYMIDYLATE KINASE"/>
    <property type="match status" value="1"/>
</dbReference>
<evidence type="ECO:0000256" key="5">
    <source>
        <dbReference type="ARBA" id="ARBA00022727"/>
    </source>
</evidence>
<evidence type="ECO:0000256" key="8">
    <source>
        <dbReference type="ARBA" id="ARBA00022840"/>
    </source>
</evidence>
<proteinExistence type="inferred from homology"/>
<dbReference type="PROSITE" id="PS01331">
    <property type="entry name" value="THYMIDYLATE_KINASE"/>
    <property type="match status" value="1"/>
</dbReference>
<dbReference type="EMBL" id="AP019695">
    <property type="protein sequence ID" value="BBK23226.1"/>
    <property type="molecule type" value="Genomic_DNA"/>
</dbReference>
<dbReference type="Pfam" id="PF02223">
    <property type="entry name" value="Thymidylate_kin"/>
    <property type="match status" value="1"/>
</dbReference>
<name>A0A6N4TJ26_9FIRM</name>
<evidence type="ECO:0000256" key="6">
    <source>
        <dbReference type="ARBA" id="ARBA00022741"/>
    </source>
</evidence>
<dbReference type="PANTHER" id="PTHR10344:SF4">
    <property type="entry name" value="UMP-CMP KINASE 2, MITOCHONDRIAL"/>
    <property type="match status" value="1"/>
</dbReference>
<gene>
    <name evidence="11 13" type="primary">tmk</name>
    <name evidence="13" type="ORF">Aargi30884_21290</name>
</gene>
<accession>A0A6N4TJ26</accession>
<dbReference type="InterPro" id="IPR018095">
    <property type="entry name" value="Thymidylate_kin_CS"/>
</dbReference>
<dbReference type="SUPFAM" id="SSF52540">
    <property type="entry name" value="P-loop containing nucleoside triphosphate hydrolases"/>
    <property type="match status" value="1"/>
</dbReference>
<evidence type="ECO:0000259" key="12">
    <source>
        <dbReference type="Pfam" id="PF02223"/>
    </source>
</evidence>
<dbReference type="InterPro" id="IPR039430">
    <property type="entry name" value="Thymidylate_kin-like_dom"/>
</dbReference>
<dbReference type="GO" id="GO:0005524">
    <property type="term" value="F:ATP binding"/>
    <property type="evidence" value="ECO:0007669"/>
    <property type="project" value="UniProtKB-UniRule"/>
</dbReference>
<feature type="domain" description="Thymidylate kinase-like" evidence="12">
    <location>
        <begin position="9"/>
        <end position="196"/>
    </location>
</feature>
<dbReference type="GO" id="GO:0005829">
    <property type="term" value="C:cytosol"/>
    <property type="evidence" value="ECO:0007669"/>
    <property type="project" value="TreeGrafter"/>
</dbReference>
<dbReference type="InterPro" id="IPR018094">
    <property type="entry name" value="Thymidylate_kinase"/>
</dbReference>
<evidence type="ECO:0000256" key="1">
    <source>
        <dbReference type="ARBA" id="ARBA00009776"/>
    </source>
</evidence>
<dbReference type="InterPro" id="IPR027417">
    <property type="entry name" value="P-loop_NTPase"/>
</dbReference>
<organism evidence="13 14">
    <name type="scientific">Amedibacterium intestinale</name>
    <dbReference type="NCBI Taxonomy" id="2583452"/>
    <lineage>
        <taxon>Bacteria</taxon>
        <taxon>Bacillati</taxon>
        <taxon>Bacillota</taxon>
        <taxon>Erysipelotrichia</taxon>
        <taxon>Erysipelotrichales</taxon>
        <taxon>Erysipelotrichaceae</taxon>
        <taxon>Amedibacterium</taxon>
    </lineage>
</organism>
<dbReference type="HAMAP" id="MF_00165">
    <property type="entry name" value="Thymidylate_kinase"/>
    <property type="match status" value="1"/>
</dbReference>
<comment type="function">
    <text evidence="10 11">Phosphorylation of dTMP to form dTDP in both de novo and salvage pathways of dTTP synthesis.</text>
</comment>